<gene>
    <name evidence="2" type="ORF">HFRIS_019698</name>
</gene>
<dbReference type="Pfam" id="PF13472">
    <property type="entry name" value="Lipase_GDSL_2"/>
    <property type="match status" value="1"/>
</dbReference>
<dbReference type="SUPFAM" id="SSF52266">
    <property type="entry name" value="SGNH hydrolase"/>
    <property type="match status" value="1"/>
</dbReference>
<organism evidence="2 3">
    <name type="scientific">Herbaspirillum frisingense GSF30</name>
    <dbReference type="NCBI Taxonomy" id="864073"/>
    <lineage>
        <taxon>Bacteria</taxon>
        <taxon>Pseudomonadati</taxon>
        <taxon>Pseudomonadota</taxon>
        <taxon>Betaproteobacteria</taxon>
        <taxon>Burkholderiales</taxon>
        <taxon>Oxalobacteraceae</taxon>
        <taxon>Herbaspirillum</taxon>
    </lineage>
</organism>
<reference evidence="2 3" key="1">
    <citation type="journal article" date="2013" name="Front. Microbiol.">
        <title>The genome of the endophytic bacterium H. frisingense GSF30(T) identifies diverse strategies in the Herbaspirillum genus to interact with plants.</title>
        <authorList>
            <person name="Straub D."/>
            <person name="Rothballer M."/>
            <person name="Hartmann A."/>
            <person name="Ludewig U."/>
        </authorList>
    </citation>
    <scope>NUCLEOTIDE SEQUENCE [LARGE SCALE GENOMIC DNA]</scope>
    <source>
        <strain evidence="2 3">GSF30</strain>
    </source>
</reference>
<dbReference type="CDD" id="cd01836">
    <property type="entry name" value="FeeA_FeeB_like"/>
    <property type="match status" value="1"/>
</dbReference>
<dbReference type="AlphaFoldDB" id="A0AAI9N227"/>
<dbReference type="RefSeq" id="WP_006713176.1">
    <property type="nucleotide sequence ID" value="NZ_AEEC02000035.1"/>
</dbReference>
<feature type="domain" description="SGNH hydrolase-type esterase" evidence="1">
    <location>
        <begin position="57"/>
        <end position="224"/>
    </location>
</feature>
<protein>
    <submittedName>
        <fullName evidence="2">Lysophospholipase</fullName>
    </submittedName>
</protein>
<name>A0AAI9N227_9BURK</name>
<sequence length="252" mass="27402">MLILAKILLGPLLLLQGRRLRKTALRLPEASGPRSGVEIPASYVSASAATAPLRVLVVGDSSAAGVGVEHQEQALAQPLARQLATRSGRPVAWQLVAQSGVNSLEALDLLTRHEIGPATVLVVALGVNDVTSQMSARRYVANLRQLSERLMAQAGVEHIVFSGLPPMHLLPLAPQPLRWYLGRCARKLDGALRAWIGRDPALRYCSLQWTLPHDMALDRFHPGPGQYAQWAMMCAEIVETGFLRHQPVTESV</sequence>
<comment type="caution">
    <text evidence="2">The sequence shown here is derived from an EMBL/GenBank/DDBJ whole genome shotgun (WGS) entry which is preliminary data.</text>
</comment>
<dbReference type="Gene3D" id="3.40.50.1110">
    <property type="entry name" value="SGNH hydrolase"/>
    <property type="match status" value="1"/>
</dbReference>
<dbReference type="InterPro" id="IPR036514">
    <property type="entry name" value="SGNH_hydro_sf"/>
</dbReference>
<accession>A0AAI9N227</accession>
<evidence type="ECO:0000313" key="2">
    <source>
        <dbReference type="EMBL" id="EOA02975.1"/>
    </source>
</evidence>
<proteinExistence type="predicted"/>
<evidence type="ECO:0000259" key="1">
    <source>
        <dbReference type="Pfam" id="PF13472"/>
    </source>
</evidence>
<dbReference type="EMBL" id="AEEC02000035">
    <property type="protein sequence ID" value="EOA02975.1"/>
    <property type="molecule type" value="Genomic_DNA"/>
</dbReference>
<dbReference type="Proteomes" id="UP000006772">
    <property type="component" value="Unassembled WGS sequence"/>
</dbReference>
<dbReference type="GO" id="GO:0016788">
    <property type="term" value="F:hydrolase activity, acting on ester bonds"/>
    <property type="evidence" value="ECO:0007669"/>
    <property type="project" value="UniProtKB-ARBA"/>
</dbReference>
<evidence type="ECO:0000313" key="3">
    <source>
        <dbReference type="Proteomes" id="UP000006772"/>
    </source>
</evidence>
<dbReference type="InterPro" id="IPR013830">
    <property type="entry name" value="SGNH_hydro"/>
</dbReference>